<dbReference type="SUPFAM" id="SSF51182">
    <property type="entry name" value="RmlC-like cupins"/>
    <property type="match status" value="1"/>
</dbReference>
<accession>A0ABU4C3Q6</accession>
<organism evidence="1 2">
    <name type="scientific">Rhodococcus globerulus</name>
    <dbReference type="NCBI Taxonomy" id="33008"/>
    <lineage>
        <taxon>Bacteria</taxon>
        <taxon>Bacillati</taxon>
        <taxon>Actinomycetota</taxon>
        <taxon>Actinomycetes</taxon>
        <taxon>Mycobacteriales</taxon>
        <taxon>Nocardiaceae</taxon>
        <taxon>Rhodococcus</taxon>
    </lineage>
</organism>
<dbReference type="RefSeq" id="WP_317545294.1">
    <property type="nucleotide sequence ID" value="NZ_JAWLKB010000025.1"/>
</dbReference>
<dbReference type="InterPro" id="IPR047142">
    <property type="entry name" value="OryJ/VirC-like"/>
</dbReference>
<protein>
    <submittedName>
        <fullName evidence="1">Cupin domain-containing protein</fullName>
    </submittedName>
</protein>
<dbReference type="PANTHER" id="PTHR36156">
    <property type="entry name" value="SLR2101 PROTEIN"/>
    <property type="match status" value="1"/>
</dbReference>
<sequence>MELDPVRIVVTGHDERGRSGVSSDLMIPAADKPSAGTYVHFLWGTDTLPEYPNNGSRPELNSAFPPPGGIRFVETVIMPDEAMTDDGSEYTDGGIDGIQFPDGLAPGMHATASVDCCVVIDGEVCVELSDGTVVVLQRGDSLVQNGTAHKWFNRTSHPARLAVFVVGAVHNALPH</sequence>
<reference evidence="1 2" key="1">
    <citation type="submission" date="2023-10" db="EMBL/GenBank/DDBJ databases">
        <title>Development of a sustainable strategy for remediation of hydrocarbon-contaminated territories based on the waste exchange concept.</title>
        <authorList>
            <person name="Krivoruchko A."/>
        </authorList>
    </citation>
    <scope>NUCLEOTIDE SEQUENCE [LARGE SCALE GENOMIC DNA]</scope>
    <source>
        <strain evidence="1 2">IEGM 1203</strain>
    </source>
</reference>
<name>A0ABU4C3Q6_RHOGO</name>
<evidence type="ECO:0000313" key="2">
    <source>
        <dbReference type="Proteomes" id="UP001185927"/>
    </source>
</evidence>
<comment type="caution">
    <text evidence="1">The sequence shown here is derived from an EMBL/GenBank/DDBJ whole genome shotgun (WGS) entry which is preliminary data.</text>
</comment>
<dbReference type="Proteomes" id="UP001185927">
    <property type="component" value="Unassembled WGS sequence"/>
</dbReference>
<evidence type="ECO:0000313" key="1">
    <source>
        <dbReference type="EMBL" id="MDV6270848.1"/>
    </source>
</evidence>
<dbReference type="InterPro" id="IPR014710">
    <property type="entry name" value="RmlC-like_jellyroll"/>
</dbReference>
<dbReference type="Gene3D" id="2.60.120.10">
    <property type="entry name" value="Jelly Rolls"/>
    <property type="match status" value="1"/>
</dbReference>
<dbReference type="EMBL" id="JAWLKB010000025">
    <property type="protein sequence ID" value="MDV6270848.1"/>
    <property type="molecule type" value="Genomic_DNA"/>
</dbReference>
<proteinExistence type="predicted"/>
<dbReference type="InterPro" id="IPR011051">
    <property type="entry name" value="RmlC_Cupin_sf"/>
</dbReference>
<gene>
    <name evidence="1" type="ORF">R3Q16_29905</name>
</gene>
<dbReference type="CDD" id="cd02231">
    <property type="entry name" value="cupin_BLL6423-like"/>
    <property type="match status" value="1"/>
</dbReference>
<keyword evidence="2" id="KW-1185">Reference proteome</keyword>
<dbReference type="PANTHER" id="PTHR36156:SF2">
    <property type="entry name" value="CUPIN TYPE-2 DOMAIN-CONTAINING PROTEIN"/>
    <property type="match status" value="1"/>
</dbReference>